<name>A0A5S4ZSK5_9FIRM</name>
<dbReference type="RefSeq" id="WP_207706575.1">
    <property type="nucleotide sequence ID" value="NZ_VNHM01000009.1"/>
</dbReference>
<dbReference type="EMBL" id="VNHM01000009">
    <property type="protein sequence ID" value="TYO95114.1"/>
    <property type="molecule type" value="Genomic_DNA"/>
</dbReference>
<dbReference type="PROSITE" id="PS50111">
    <property type="entry name" value="CHEMOTAXIS_TRANSDUC_2"/>
    <property type="match status" value="1"/>
</dbReference>
<dbReference type="InterPro" id="IPR025991">
    <property type="entry name" value="Chemoreceptor_zinc-bind_dom"/>
</dbReference>
<evidence type="ECO:0000256" key="2">
    <source>
        <dbReference type="ARBA" id="ARBA00029447"/>
    </source>
</evidence>
<dbReference type="Gene3D" id="1.10.287.950">
    <property type="entry name" value="Methyl-accepting chemotaxis protein"/>
    <property type="match status" value="1"/>
</dbReference>
<proteinExistence type="inferred from homology"/>
<dbReference type="PRINTS" id="PR00260">
    <property type="entry name" value="CHEMTRNSDUCR"/>
</dbReference>
<comment type="caution">
    <text evidence="5">The sequence shown here is derived from an EMBL/GenBank/DDBJ whole genome shotgun (WGS) entry which is preliminary data.</text>
</comment>
<evidence type="ECO:0000256" key="3">
    <source>
        <dbReference type="PROSITE-ProRule" id="PRU00284"/>
    </source>
</evidence>
<dbReference type="GO" id="GO:0006935">
    <property type="term" value="P:chemotaxis"/>
    <property type="evidence" value="ECO:0007669"/>
    <property type="project" value="InterPro"/>
</dbReference>
<evidence type="ECO:0000313" key="6">
    <source>
        <dbReference type="Proteomes" id="UP000323166"/>
    </source>
</evidence>
<accession>A0A5S4ZSK5</accession>
<evidence type="ECO:0000256" key="1">
    <source>
        <dbReference type="ARBA" id="ARBA00023224"/>
    </source>
</evidence>
<dbReference type="PANTHER" id="PTHR32089">
    <property type="entry name" value="METHYL-ACCEPTING CHEMOTAXIS PROTEIN MCPB"/>
    <property type="match status" value="1"/>
</dbReference>
<dbReference type="PANTHER" id="PTHR32089:SF112">
    <property type="entry name" value="LYSOZYME-LIKE PROTEIN-RELATED"/>
    <property type="match status" value="1"/>
</dbReference>
<gene>
    <name evidence="5" type="ORF">LX24_01843</name>
</gene>
<dbReference type="GO" id="GO:0007165">
    <property type="term" value="P:signal transduction"/>
    <property type="evidence" value="ECO:0007669"/>
    <property type="project" value="UniProtKB-KW"/>
</dbReference>
<feature type="domain" description="Methyl-accepting transducer" evidence="4">
    <location>
        <begin position="46"/>
        <end position="259"/>
    </location>
</feature>
<keyword evidence="6" id="KW-1185">Reference proteome</keyword>
<protein>
    <submittedName>
        <fullName evidence="5">Methyl-accepting chemotaxis protein</fullName>
    </submittedName>
</protein>
<dbReference type="InterPro" id="IPR004090">
    <property type="entry name" value="Chemotax_Me-accpt_rcpt"/>
</dbReference>
<dbReference type="Pfam" id="PF13682">
    <property type="entry name" value="CZB"/>
    <property type="match status" value="1"/>
</dbReference>
<comment type="similarity">
    <text evidence="2">Belongs to the methyl-accepting chemotaxis (MCP) protein family.</text>
</comment>
<dbReference type="SUPFAM" id="SSF58104">
    <property type="entry name" value="Methyl-accepting chemotaxis protein (MCP) signaling domain"/>
    <property type="match status" value="1"/>
</dbReference>
<evidence type="ECO:0000259" key="4">
    <source>
        <dbReference type="PROSITE" id="PS50111"/>
    </source>
</evidence>
<reference evidence="5 6" key="1">
    <citation type="submission" date="2019-07" db="EMBL/GenBank/DDBJ databases">
        <title>Genomic Encyclopedia of Type Strains, Phase I: the one thousand microbial genomes (KMG-I) project.</title>
        <authorList>
            <person name="Kyrpides N."/>
        </authorList>
    </citation>
    <scope>NUCLEOTIDE SEQUENCE [LARGE SCALE GENOMIC DNA]</scope>
    <source>
        <strain evidence="5 6">DSM 6562</strain>
    </source>
</reference>
<evidence type="ECO:0000313" key="5">
    <source>
        <dbReference type="EMBL" id="TYO95114.1"/>
    </source>
</evidence>
<dbReference type="Gene3D" id="1.20.120.30">
    <property type="entry name" value="Aspartate receptor, ligand-binding domain"/>
    <property type="match status" value="1"/>
</dbReference>
<organism evidence="5 6">
    <name type="scientific">Desulfallas thermosapovorans DSM 6562</name>
    <dbReference type="NCBI Taxonomy" id="1121431"/>
    <lineage>
        <taxon>Bacteria</taxon>
        <taxon>Bacillati</taxon>
        <taxon>Bacillota</taxon>
        <taxon>Clostridia</taxon>
        <taxon>Eubacteriales</taxon>
        <taxon>Desulfallaceae</taxon>
        <taxon>Desulfallas</taxon>
    </lineage>
</organism>
<dbReference type="SMART" id="SM00283">
    <property type="entry name" value="MA"/>
    <property type="match status" value="1"/>
</dbReference>
<sequence>MAFFKQTKNRHENKIEGDNADFIASLAYFSLAHTELYSFLSIIKIKELAQRTHDITSISQNMAAMSDEIAASVQQINASMQAVASGAEESVNKMETLFEQGKYTESVLMDMIHNTEELSGQVKNIDDITQGVSDIADQTNLLALNAAIEAARAGDAGKGFNVVAEEVRKLAAKTKQAVGNVKQISDNMNTKSVLTVQNVNDVKDIFERYIDSSGVVNKLIQESSAHVGECATMVENITNATEENTATAEKLSDMAEELSLTTDYVINVLTRESNYLGQIIGPSLKISDSGTTANILANKLVDHANFLKKIISEAGNGTRVTNYHECAFGKWYDENRERYGHIEAFKEIDEPHRKVHEYGQKLVDDCTSQNIESLMHASTGILKAFIKLRDALKYK</sequence>
<keyword evidence="1 3" id="KW-0807">Transducer</keyword>
<dbReference type="AlphaFoldDB" id="A0A5S4ZSK5"/>
<dbReference type="InterPro" id="IPR004089">
    <property type="entry name" value="MCPsignal_dom"/>
</dbReference>
<dbReference type="Proteomes" id="UP000323166">
    <property type="component" value="Unassembled WGS sequence"/>
</dbReference>
<dbReference type="GO" id="GO:0004888">
    <property type="term" value="F:transmembrane signaling receptor activity"/>
    <property type="evidence" value="ECO:0007669"/>
    <property type="project" value="InterPro"/>
</dbReference>
<dbReference type="Pfam" id="PF00015">
    <property type="entry name" value="MCPsignal"/>
    <property type="match status" value="1"/>
</dbReference>
<dbReference type="GO" id="GO:0016020">
    <property type="term" value="C:membrane"/>
    <property type="evidence" value="ECO:0007669"/>
    <property type="project" value="InterPro"/>
</dbReference>